<evidence type="ECO:0000313" key="3">
    <source>
        <dbReference type="EMBL" id="QTN00729.1"/>
    </source>
</evidence>
<keyword evidence="1" id="KW-1133">Transmembrane helix</keyword>
<dbReference type="EMBL" id="CP046956">
    <property type="protein sequence ID" value="QTN00729.1"/>
    <property type="molecule type" value="Genomic_DNA"/>
</dbReference>
<evidence type="ECO:0000313" key="4">
    <source>
        <dbReference type="Proteomes" id="UP000665043"/>
    </source>
</evidence>
<keyword evidence="1" id="KW-0812">Transmembrane</keyword>
<sequence>MQKQSYRKTWLTLAAFLLLFVGLSYVIEGQQPEKYPAYLSTSPSPTGTKAIYTYLENEQGTAGRWSAPPERLPSENSGSMLMMMEPSFMPDQEELAAYQDFVEAGNTLFLWMDNPDGLFDLQTRQQMPNPAGTTTVNDLDGEDYRAEVTSVFRLQERDTDDVLLEDEAGVIALKRRLGAGALIVAVTPEWTMNSLIAEKDHAALLTKLLDDATTNGDSSLLFDEYVHAGENGAGVTTLYPKWLLVLVVQALFVTILWLWNRGKRFGPIDIPREETVRFSDEQIQAVAAWYQRGRYYRDSLAVQADYVQQLLLERRGIVFNGDWKVAADKLSSRARYLPADEIQEYTEGIAEVVEKPSISKQEYLLWSKRLDRLREEVEHR</sequence>
<protein>
    <submittedName>
        <fullName evidence="3">DUF4350 domain-containing protein</fullName>
    </submittedName>
</protein>
<gene>
    <name evidence="3" type="ORF">ERJ70_16430</name>
</gene>
<dbReference type="RefSeq" id="WP_209365866.1">
    <property type="nucleotide sequence ID" value="NZ_CP046956.1"/>
</dbReference>
<keyword evidence="4" id="KW-1185">Reference proteome</keyword>
<evidence type="ECO:0000259" key="2">
    <source>
        <dbReference type="Pfam" id="PF14258"/>
    </source>
</evidence>
<dbReference type="Proteomes" id="UP000665043">
    <property type="component" value="Chromosome"/>
</dbReference>
<proteinExistence type="predicted"/>
<organism evidence="3 4">
    <name type="scientific">Sediminibacillus dalangtanensis</name>
    <dbReference type="NCBI Taxonomy" id="2729421"/>
    <lineage>
        <taxon>Bacteria</taxon>
        <taxon>Bacillati</taxon>
        <taxon>Bacillota</taxon>
        <taxon>Bacilli</taxon>
        <taxon>Bacillales</taxon>
        <taxon>Bacillaceae</taxon>
        <taxon>Sediminibacillus</taxon>
    </lineage>
</organism>
<accession>A0ABX7VW06</accession>
<reference evidence="3 4" key="1">
    <citation type="submission" date="2019-12" db="EMBL/GenBank/DDBJ databases">
        <title>The whole genome sequencing of a strain isolated from a Mars analog, Dalangtan Playa.</title>
        <authorList>
            <person name="Huang T."/>
        </authorList>
    </citation>
    <scope>NUCLEOTIDE SEQUENCE [LARGE SCALE GENOMIC DNA]</scope>
    <source>
        <strain evidence="3 4">DP4-553-S</strain>
    </source>
</reference>
<name>A0ABX7VW06_9BACI</name>
<dbReference type="Pfam" id="PF14258">
    <property type="entry name" value="DUF4350"/>
    <property type="match status" value="1"/>
</dbReference>
<keyword evidence="1" id="KW-0472">Membrane</keyword>
<feature type="transmembrane region" description="Helical" evidence="1">
    <location>
        <begin position="242"/>
        <end position="259"/>
    </location>
</feature>
<dbReference type="InterPro" id="IPR025646">
    <property type="entry name" value="DUF4350"/>
</dbReference>
<evidence type="ECO:0000256" key="1">
    <source>
        <dbReference type="SAM" id="Phobius"/>
    </source>
</evidence>
<feature type="domain" description="DUF4350" evidence="2">
    <location>
        <begin position="41"/>
        <end position="209"/>
    </location>
</feature>